<feature type="transmembrane region" description="Helical" evidence="6">
    <location>
        <begin position="65"/>
        <end position="84"/>
    </location>
</feature>
<feature type="transmembrane region" description="Helical" evidence="6">
    <location>
        <begin position="121"/>
        <end position="142"/>
    </location>
</feature>
<dbReference type="OrthoDB" id="5441967at2"/>
<evidence type="ECO:0000256" key="2">
    <source>
        <dbReference type="ARBA" id="ARBA00022448"/>
    </source>
</evidence>
<dbReference type="InterPro" id="IPR036259">
    <property type="entry name" value="MFS_trans_sf"/>
</dbReference>
<proteinExistence type="predicted"/>
<dbReference type="PANTHER" id="PTHR43791">
    <property type="entry name" value="PERMEASE-RELATED"/>
    <property type="match status" value="1"/>
</dbReference>
<feature type="domain" description="Major facilitator superfamily (MFS) profile" evidence="7">
    <location>
        <begin position="30"/>
        <end position="435"/>
    </location>
</feature>
<evidence type="ECO:0000256" key="1">
    <source>
        <dbReference type="ARBA" id="ARBA00004141"/>
    </source>
</evidence>
<feature type="transmembrane region" description="Helical" evidence="6">
    <location>
        <begin position="283"/>
        <end position="306"/>
    </location>
</feature>
<feature type="transmembrane region" description="Helical" evidence="6">
    <location>
        <begin position="188"/>
        <end position="211"/>
    </location>
</feature>
<evidence type="ECO:0000256" key="4">
    <source>
        <dbReference type="ARBA" id="ARBA00022989"/>
    </source>
</evidence>
<keyword evidence="2" id="KW-0813">Transport</keyword>
<dbReference type="FunFam" id="1.20.1250.20:FF:000018">
    <property type="entry name" value="MFS transporter permease"/>
    <property type="match status" value="1"/>
</dbReference>
<feature type="transmembrane region" description="Helical" evidence="6">
    <location>
        <begin position="408"/>
        <end position="431"/>
    </location>
</feature>
<gene>
    <name evidence="8" type="ORF">AWB69_09128</name>
</gene>
<dbReference type="Gene3D" id="1.20.1250.20">
    <property type="entry name" value="MFS general substrate transporter like domains"/>
    <property type="match status" value="2"/>
</dbReference>
<keyword evidence="3 6" id="KW-0812">Transmembrane</keyword>
<name>A0A158JYN0_9BURK</name>
<evidence type="ECO:0000313" key="8">
    <source>
        <dbReference type="EMBL" id="SAL74054.1"/>
    </source>
</evidence>
<dbReference type="PROSITE" id="PS50850">
    <property type="entry name" value="MFS"/>
    <property type="match status" value="1"/>
</dbReference>
<feature type="transmembrane region" description="Helical" evidence="6">
    <location>
        <begin position="154"/>
        <end position="176"/>
    </location>
</feature>
<organism evidence="8 9">
    <name type="scientific">Caballeronia udeis</name>
    <dbReference type="NCBI Taxonomy" id="1232866"/>
    <lineage>
        <taxon>Bacteria</taxon>
        <taxon>Pseudomonadati</taxon>
        <taxon>Pseudomonadota</taxon>
        <taxon>Betaproteobacteria</taxon>
        <taxon>Burkholderiales</taxon>
        <taxon>Burkholderiaceae</taxon>
        <taxon>Caballeronia</taxon>
    </lineage>
</organism>
<reference evidence="8 9" key="1">
    <citation type="submission" date="2016-01" db="EMBL/GenBank/DDBJ databases">
        <authorList>
            <person name="Oliw E.H."/>
        </authorList>
    </citation>
    <scope>NUCLEOTIDE SEQUENCE [LARGE SCALE GENOMIC DNA]</scope>
    <source>
        <strain evidence="8">LMG 27134</strain>
    </source>
</reference>
<dbReference type="PANTHER" id="PTHR43791:SF36">
    <property type="entry name" value="TRANSPORTER, PUTATIVE (AFU_ORTHOLOGUE AFUA_6G08340)-RELATED"/>
    <property type="match status" value="1"/>
</dbReference>
<evidence type="ECO:0000256" key="6">
    <source>
        <dbReference type="SAM" id="Phobius"/>
    </source>
</evidence>
<dbReference type="Pfam" id="PF07690">
    <property type="entry name" value="MFS_1"/>
    <property type="match status" value="1"/>
</dbReference>
<evidence type="ECO:0000259" key="7">
    <source>
        <dbReference type="PROSITE" id="PS50850"/>
    </source>
</evidence>
<feature type="transmembrane region" description="Helical" evidence="6">
    <location>
        <begin position="343"/>
        <end position="361"/>
    </location>
</feature>
<sequence length="435" mass="46663">MLANSTDEAAQAASSATAEDTAIRKAAWRLVPLMTLCFLVNYIDRTNIGFAALTMNKDLGLTSEMFGWGAGILFVGYCLFEVPSNAMLYRFGPRIWLARIMITWGLLSAATAFVVGPKSFYAIRFLLGVAEAGFNPGVMFFFMTWFPKRFRSRALAYFQMAIPLSAVISGPLSVVIMQADGAFGLAGWQWMFIIEGLPAAILGVVLLMVLVEKPSNAKWLNPDEKQALTDAITNEPRGKVNHNFRAVLRDPRVFVLSILQFGFTVGSYGIGIFLPQILKEHQLSILTIGLLSAVPYICGCVATVLWSGAVDRRGRRTVNLAITCALGAAGLLVSVWIPSLSVAMIGLTIAVIGVTSARGIFWSIPPQFLAGSGAASGLALISSIGAFGGFMGPVLMGWLKTATGSFSTGLMCLAALIAFSGVLAMLLPLWLRGKH</sequence>
<dbReference type="EMBL" id="FCOK02000147">
    <property type="protein sequence ID" value="SAL74054.1"/>
    <property type="molecule type" value="Genomic_DNA"/>
</dbReference>
<feature type="transmembrane region" description="Helical" evidence="6">
    <location>
        <begin position="318"/>
        <end position="337"/>
    </location>
</feature>
<comment type="subcellular location">
    <subcellularLocation>
        <location evidence="1">Membrane</location>
        <topology evidence="1">Multi-pass membrane protein</topology>
    </subcellularLocation>
</comment>
<feature type="transmembrane region" description="Helical" evidence="6">
    <location>
        <begin position="253"/>
        <end position="277"/>
    </location>
</feature>
<dbReference type="InterPro" id="IPR011701">
    <property type="entry name" value="MFS"/>
</dbReference>
<feature type="transmembrane region" description="Helical" evidence="6">
    <location>
        <begin position="96"/>
        <end position="115"/>
    </location>
</feature>
<dbReference type="InterPro" id="IPR020846">
    <property type="entry name" value="MFS_dom"/>
</dbReference>
<feature type="transmembrane region" description="Helical" evidence="6">
    <location>
        <begin position="368"/>
        <end position="388"/>
    </location>
</feature>
<keyword evidence="5 6" id="KW-0472">Membrane</keyword>
<dbReference type="Proteomes" id="UP000054683">
    <property type="component" value="Unassembled WGS sequence"/>
</dbReference>
<dbReference type="CDD" id="cd17319">
    <property type="entry name" value="MFS_ExuT_GudP_like"/>
    <property type="match status" value="1"/>
</dbReference>
<dbReference type="GO" id="GO:0016020">
    <property type="term" value="C:membrane"/>
    <property type="evidence" value="ECO:0007669"/>
    <property type="project" value="UniProtKB-SubCell"/>
</dbReference>
<dbReference type="GO" id="GO:0022857">
    <property type="term" value="F:transmembrane transporter activity"/>
    <property type="evidence" value="ECO:0007669"/>
    <property type="project" value="InterPro"/>
</dbReference>
<evidence type="ECO:0000256" key="5">
    <source>
        <dbReference type="ARBA" id="ARBA00023136"/>
    </source>
</evidence>
<dbReference type="SUPFAM" id="SSF103473">
    <property type="entry name" value="MFS general substrate transporter"/>
    <property type="match status" value="1"/>
</dbReference>
<keyword evidence="4 6" id="KW-1133">Transmembrane helix</keyword>
<evidence type="ECO:0000313" key="9">
    <source>
        <dbReference type="Proteomes" id="UP000054683"/>
    </source>
</evidence>
<dbReference type="AlphaFoldDB" id="A0A158JYN0"/>
<protein>
    <submittedName>
        <fullName evidence="8">Major facilitator transporter</fullName>
    </submittedName>
</protein>
<evidence type="ECO:0000256" key="3">
    <source>
        <dbReference type="ARBA" id="ARBA00022692"/>
    </source>
</evidence>
<accession>A0A158JYN0</accession>
<dbReference type="RefSeq" id="WP_062093111.1">
    <property type="nucleotide sequence ID" value="NZ_FCOK02000147.1"/>
</dbReference>